<dbReference type="EMBL" id="WJQU01000001">
    <property type="protein sequence ID" value="KAJ6646151.1"/>
    <property type="molecule type" value="Genomic_DNA"/>
</dbReference>
<dbReference type="PANTHER" id="PTHR48041">
    <property type="entry name" value="ABC TRANSPORTER G FAMILY MEMBER 28"/>
    <property type="match status" value="1"/>
</dbReference>
<evidence type="ECO:0000256" key="3">
    <source>
        <dbReference type="ARBA" id="ARBA00005814"/>
    </source>
</evidence>
<evidence type="ECO:0000256" key="4">
    <source>
        <dbReference type="ARBA" id="ARBA00022448"/>
    </source>
</evidence>
<dbReference type="InterPro" id="IPR050352">
    <property type="entry name" value="ABCG_transporters"/>
</dbReference>
<keyword evidence="10" id="KW-0539">Nucleus</keyword>
<keyword evidence="8 13" id="KW-1133">Transmembrane helix</keyword>
<evidence type="ECO:0000259" key="14">
    <source>
        <dbReference type="PROSITE" id="PS50893"/>
    </source>
</evidence>
<feature type="transmembrane region" description="Helical" evidence="13">
    <location>
        <begin position="490"/>
        <end position="510"/>
    </location>
</feature>
<dbReference type="SUPFAM" id="SSF47798">
    <property type="entry name" value="Barrier-to-autointegration factor, BAF"/>
    <property type="match status" value="1"/>
</dbReference>
<dbReference type="PANTHER" id="PTHR48041:SF26">
    <property type="entry name" value="FI22810P1"/>
    <property type="match status" value="1"/>
</dbReference>
<dbReference type="InterPro" id="IPR013525">
    <property type="entry name" value="ABC2_TM"/>
</dbReference>
<dbReference type="Pfam" id="PF19055">
    <property type="entry name" value="ABC2_membrane_7"/>
    <property type="match status" value="1"/>
</dbReference>
<reference evidence="15" key="1">
    <citation type="submission" date="2022-07" db="EMBL/GenBank/DDBJ databases">
        <authorList>
            <person name="Trinca V."/>
            <person name="Uliana J.V.C."/>
            <person name="Torres T.T."/>
            <person name="Ward R.J."/>
            <person name="Monesi N."/>
        </authorList>
    </citation>
    <scope>NUCLEOTIDE SEQUENCE</scope>
    <source>
        <strain evidence="15">HSMRA1968</strain>
        <tissue evidence="15">Whole embryos</tissue>
    </source>
</reference>
<dbReference type="InterPro" id="IPR043926">
    <property type="entry name" value="ABCG_dom"/>
</dbReference>
<dbReference type="FunFam" id="1.10.150.40:FF:000002">
    <property type="entry name" value="Barrier to autointegration factor 2"/>
    <property type="match status" value="1"/>
</dbReference>
<evidence type="ECO:0000256" key="1">
    <source>
        <dbReference type="ARBA" id="ARBA00004123"/>
    </source>
</evidence>
<dbReference type="GO" id="GO:0140359">
    <property type="term" value="F:ABC-type transporter activity"/>
    <property type="evidence" value="ECO:0007669"/>
    <property type="project" value="InterPro"/>
</dbReference>
<proteinExistence type="inferred from homology"/>
<evidence type="ECO:0000256" key="10">
    <source>
        <dbReference type="ARBA" id="ARBA00023242"/>
    </source>
</evidence>
<dbReference type="CDD" id="cd03213">
    <property type="entry name" value="ABCG_EPDR"/>
    <property type="match status" value="1"/>
</dbReference>
<comment type="subcellular location">
    <subcellularLocation>
        <location evidence="2">Membrane</location>
        <topology evidence="2">Multi-pass membrane protein</topology>
    </subcellularLocation>
    <subcellularLocation>
        <location evidence="1">Nucleus</location>
    </subcellularLocation>
</comment>
<dbReference type="InterPro" id="IPR003593">
    <property type="entry name" value="AAA+_ATPase"/>
</dbReference>
<accession>A0A9Q0N974</accession>
<dbReference type="SMART" id="SM01023">
    <property type="entry name" value="BAF"/>
    <property type="match status" value="1"/>
</dbReference>
<keyword evidence="9 13" id="KW-0472">Membrane</keyword>
<dbReference type="SUPFAM" id="SSF52540">
    <property type="entry name" value="P-loop containing nucleoside triphosphate hydrolases"/>
    <property type="match status" value="1"/>
</dbReference>
<dbReference type="Pfam" id="PF00005">
    <property type="entry name" value="ABC_tran"/>
    <property type="match status" value="1"/>
</dbReference>
<feature type="transmembrane region" description="Helical" evidence="13">
    <location>
        <begin position="460"/>
        <end position="478"/>
    </location>
</feature>
<dbReference type="Gene3D" id="3.40.50.300">
    <property type="entry name" value="P-loop containing nucleotide triphosphate hydrolases"/>
    <property type="match status" value="1"/>
</dbReference>
<keyword evidence="16" id="KW-1185">Reference proteome</keyword>
<dbReference type="InterPro" id="IPR003439">
    <property type="entry name" value="ABC_transporter-like_ATP-bd"/>
</dbReference>
<evidence type="ECO:0000256" key="5">
    <source>
        <dbReference type="ARBA" id="ARBA00022692"/>
    </source>
</evidence>
<protein>
    <recommendedName>
        <fullName evidence="11">Barrier-to-autointegration factor-like protein</fullName>
    </recommendedName>
    <alternativeName>
        <fullName evidence="12">Barrier-to-autointegration factor 2</fullName>
    </alternativeName>
</protein>
<dbReference type="InterPro" id="IPR036617">
    <property type="entry name" value="BAF_sf"/>
</dbReference>
<dbReference type="PROSITE" id="PS00211">
    <property type="entry name" value="ABC_TRANSPORTER_1"/>
    <property type="match status" value="1"/>
</dbReference>
<comment type="similarity">
    <text evidence="3">Belongs to the ABC transporter superfamily. ABCG family. Eye pigment precursor importer (TC 3.A.1.204) subfamily.</text>
</comment>
<dbReference type="SMART" id="SM00382">
    <property type="entry name" value="AAA"/>
    <property type="match status" value="1"/>
</dbReference>
<evidence type="ECO:0000256" key="9">
    <source>
        <dbReference type="ARBA" id="ARBA00023136"/>
    </source>
</evidence>
<dbReference type="Gene3D" id="1.10.150.40">
    <property type="entry name" value="Barrier-to-autointegration factor, BAF"/>
    <property type="match status" value="1"/>
</dbReference>
<dbReference type="FunFam" id="3.40.50.300:FF:001077">
    <property type="entry name" value="Uncharacterized protein, isoform A"/>
    <property type="match status" value="1"/>
</dbReference>
<sequence length="710" mass="80672">MSSTSQKHLNFVAEPMGDKPVSDLAGVGDVLGKRLVEAGFDKAYTVLGQYLVLKKDSELFKEWMKEVCQANSKQASDCYQCLNDWCDEYKSTIQLYESECTSVEKERWLFDPQFSNLPSRDPIDLQFKDVTYTVNMGFRKGRKEILHQINGKFPGSQLTAIMGPSGAGKSTLLDVLSGYRKTGVTGNVYVNGRNRNLDTFRKMSCYITQDDRIHALLTVLENMRIASDFKLGNQLKPHEKEARIEEILTVLGLYEHQMTMSGRLSGGQKKRLSIALELISNPTVMFLDEPTTGLDSHSCTQVVNLLRFLANQGRTIICTIHQPSAKLFQEFDEVYVLAQGKCLYQGSTDKIVPYLQSVELPCPMYHNPADYIIELACAEYGTDKIDLMVRSMENGECIRWLKDPSLVMSLEELRKIYPLSTNAKDDSSLEATSPLSQLKILMKRGFVKTKRDTTLTHLRIGVNVFLALVLGCLFVKAGNEGSRVVDNYNLLFAILIHQSMTTMMLTVLTFPTELSILLKEHFNRWYSLKMYYASVTLLSIPISVVCCTIFTITIYIMSGQPMEWSRFGMFFAISLMMDFVGQSTGLMVGAWFDVVNGTFLAPTLSIPMMMFAGFGVTLRDIPNYLRWGTYISYMRYGLEGYVGAIYGEGRATLECDEAPYCHYRYPSKFLSEISMRGDQFWYDLNALIINFVFFRICAYFLLRWKVIAVR</sequence>
<dbReference type="InterPro" id="IPR017871">
    <property type="entry name" value="ABC_transporter-like_CS"/>
</dbReference>
<dbReference type="PROSITE" id="PS50893">
    <property type="entry name" value="ABC_TRANSPORTER_2"/>
    <property type="match status" value="1"/>
</dbReference>
<dbReference type="OrthoDB" id="66620at2759"/>
<feature type="domain" description="ABC transporter" evidence="14">
    <location>
        <begin position="125"/>
        <end position="364"/>
    </location>
</feature>
<dbReference type="AlphaFoldDB" id="A0A9Q0N974"/>
<dbReference type="GO" id="GO:0005524">
    <property type="term" value="F:ATP binding"/>
    <property type="evidence" value="ECO:0007669"/>
    <property type="project" value="UniProtKB-KW"/>
</dbReference>
<comment type="caution">
    <text evidence="15">The sequence shown here is derived from an EMBL/GenBank/DDBJ whole genome shotgun (WGS) entry which is preliminary data.</text>
</comment>
<evidence type="ECO:0000313" key="16">
    <source>
        <dbReference type="Proteomes" id="UP001151699"/>
    </source>
</evidence>
<organism evidence="15 16">
    <name type="scientific">Pseudolycoriella hygida</name>
    <dbReference type="NCBI Taxonomy" id="35572"/>
    <lineage>
        <taxon>Eukaryota</taxon>
        <taxon>Metazoa</taxon>
        <taxon>Ecdysozoa</taxon>
        <taxon>Arthropoda</taxon>
        <taxon>Hexapoda</taxon>
        <taxon>Insecta</taxon>
        <taxon>Pterygota</taxon>
        <taxon>Neoptera</taxon>
        <taxon>Endopterygota</taxon>
        <taxon>Diptera</taxon>
        <taxon>Nematocera</taxon>
        <taxon>Sciaroidea</taxon>
        <taxon>Sciaridae</taxon>
        <taxon>Pseudolycoriella</taxon>
    </lineage>
</organism>
<name>A0A9Q0N974_9DIPT</name>
<evidence type="ECO:0000256" key="8">
    <source>
        <dbReference type="ARBA" id="ARBA00022989"/>
    </source>
</evidence>
<feature type="transmembrane region" description="Helical" evidence="13">
    <location>
        <begin position="680"/>
        <end position="702"/>
    </location>
</feature>
<feature type="transmembrane region" description="Helical" evidence="13">
    <location>
        <begin position="569"/>
        <end position="592"/>
    </location>
</feature>
<dbReference type="InterPro" id="IPR027417">
    <property type="entry name" value="P-loop_NTPase"/>
</dbReference>
<evidence type="ECO:0000313" key="15">
    <source>
        <dbReference type="EMBL" id="KAJ6646151.1"/>
    </source>
</evidence>
<dbReference type="GO" id="GO:0005634">
    <property type="term" value="C:nucleus"/>
    <property type="evidence" value="ECO:0007669"/>
    <property type="project" value="UniProtKB-SubCell"/>
</dbReference>
<evidence type="ECO:0000256" key="13">
    <source>
        <dbReference type="SAM" id="Phobius"/>
    </source>
</evidence>
<dbReference type="InterPro" id="IPR004122">
    <property type="entry name" value="BAF_prot"/>
</dbReference>
<dbReference type="GO" id="GO:0003677">
    <property type="term" value="F:DNA binding"/>
    <property type="evidence" value="ECO:0007669"/>
    <property type="project" value="InterPro"/>
</dbReference>
<feature type="transmembrane region" description="Helical" evidence="13">
    <location>
        <begin position="530"/>
        <end position="557"/>
    </location>
</feature>
<keyword evidence="6" id="KW-0547">Nucleotide-binding</keyword>
<evidence type="ECO:0000256" key="2">
    <source>
        <dbReference type="ARBA" id="ARBA00004141"/>
    </source>
</evidence>
<dbReference type="GO" id="GO:0016887">
    <property type="term" value="F:ATP hydrolysis activity"/>
    <property type="evidence" value="ECO:0007669"/>
    <property type="project" value="InterPro"/>
</dbReference>
<evidence type="ECO:0000256" key="7">
    <source>
        <dbReference type="ARBA" id="ARBA00022840"/>
    </source>
</evidence>
<dbReference type="GO" id="GO:0005886">
    <property type="term" value="C:plasma membrane"/>
    <property type="evidence" value="ECO:0007669"/>
    <property type="project" value="TreeGrafter"/>
</dbReference>
<keyword evidence="4" id="KW-0813">Transport</keyword>
<evidence type="ECO:0000256" key="12">
    <source>
        <dbReference type="ARBA" id="ARBA00079764"/>
    </source>
</evidence>
<evidence type="ECO:0000256" key="11">
    <source>
        <dbReference type="ARBA" id="ARBA00074730"/>
    </source>
</evidence>
<dbReference type="Pfam" id="PF01061">
    <property type="entry name" value="ABC2_membrane"/>
    <property type="match status" value="1"/>
</dbReference>
<gene>
    <name evidence="15" type="primary">Abcg4_4</name>
    <name evidence="15" type="ORF">Bhyg_01361</name>
</gene>
<keyword evidence="5 13" id="KW-0812">Transmembrane</keyword>
<dbReference type="Proteomes" id="UP001151699">
    <property type="component" value="Chromosome A"/>
</dbReference>
<keyword evidence="7 15" id="KW-0067">ATP-binding</keyword>
<evidence type="ECO:0000256" key="6">
    <source>
        <dbReference type="ARBA" id="ARBA00022741"/>
    </source>
</evidence>
<dbReference type="Pfam" id="PF02961">
    <property type="entry name" value="SAM_BAF"/>
    <property type="match status" value="1"/>
</dbReference>